<evidence type="ECO:0000313" key="7">
    <source>
        <dbReference type="Proteomes" id="UP000471152"/>
    </source>
</evidence>
<accession>A0A6P0F0U3</accession>
<evidence type="ECO:0000313" key="4">
    <source>
        <dbReference type="EMBL" id="NEK95048.1"/>
    </source>
</evidence>
<keyword evidence="2" id="KW-0804">Transcription</keyword>
<evidence type="ECO:0000259" key="3">
    <source>
        <dbReference type="Pfam" id="PF13490"/>
    </source>
</evidence>
<reference evidence="5 7" key="2">
    <citation type="submission" date="2020-02" db="EMBL/GenBank/DDBJ databases">
        <title>The WGS of Modestobacter muralis DSM 100205.</title>
        <authorList>
            <person name="Jiang Z."/>
        </authorList>
    </citation>
    <scope>NUCLEOTIDE SEQUENCE [LARGE SCALE GENOMIC DNA]</scope>
    <source>
        <strain evidence="5 7">DSM 100205</strain>
    </source>
</reference>
<evidence type="ECO:0000256" key="1">
    <source>
        <dbReference type="ARBA" id="ARBA00023015"/>
    </source>
</evidence>
<name>A0A6P0F0U3_9ACTN</name>
<protein>
    <recommendedName>
        <fullName evidence="3">Putative zinc-finger domain-containing protein</fullName>
    </recommendedName>
</protein>
<dbReference type="InterPro" id="IPR027383">
    <property type="entry name" value="Znf_put"/>
</dbReference>
<dbReference type="EMBL" id="JAAGWB010000036">
    <property type="protein sequence ID" value="NEN51936.1"/>
    <property type="molecule type" value="Genomic_DNA"/>
</dbReference>
<proteinExistence type="predicted"/>
<sequence length="199" mass="19584">MSIPPSHLAQEAVAALVDGELSGGAAARAARHLSGCAQCRMAVAAQREAKDALQHDGGLDVPCDLLSRLKAIPFTADVPGAGGLGGLSAGADGLTTSGAGGSWAIPLTPPEPAPVRPDHGSRWLRRGMTGALAGIGLGVAVLAVGLPASEAPPAASEPRGPVAGAVDRTVPTERTDIVPPVVRTLTVGSTSTLPPGGTP</sequence>
<dbReference type="EMBL" id="JAAGWH010000034">
    <property type="protein sequence ID" value="NEK95048.1"/>
    <property type="molecule type" value="Genomic_DNA"/>
</dbReference>
<dbReference type="Proteomes" id="UP000468828">
    <property type="component" value="Unassembled WGS sequence"/>
</dbReference>
<feature type="domain" description="Putative zinc-finger" evidence="3">
    <location>
        <begin position="9"/>
        <end position="40"/>
    </location>
</feature>
<gene>
    <name evidence="5" type="ORF">G3R41_13475</name>
    <name evidence="4" type="ORF">GCU67_12820</name>
</gene>
<dbReference type="InterPro" id="IPR041916">
    <property type="entry name" value="Anti_sigma_zinc_sf"/>
</dbReference>
<dbReference type="AlphaFoldDB" id="A0A6P0F0U3"/>
<keyword evidence="6" id="KW-1185">Reference proteome</keyword>
<dbReference type="Pfam" id="PF13490">
    <property type="entry name" value="zf-HC2"/>
    <property type="match status" value="1"/>
</dbReference>
<dbReference type="Gene3D" id="1.10.10.1320">
    <property type="entry name" value="Anti-sigma factor, zinc-finger domain"/>
    <property type="match status" value="1"/>
</dbReference>
<organism evidence="4 6">
    <name type="scientific">Modestobacter muralis</name>
    <dbReference type="NCBI Taxonomy" id="1608614"/>
    <lineage>
        <taxon>Bacteria</taxon>
        <taxon>Bacillati</taxon>
        <taxon>Actinomycetota</taxon>
        <taxon>Actinomycetes</taxon>
        <taxon>Geodermatophilales</taxon>
        <taxon>Geodermatophilaceae</taxon>
        <taxon>Modestobacter</taxon>
    </lineage>
</organism>
<keyword evidence="1" id="KW-0805">Transcription regulation</keyword>
<comment type="caution">
    <text evidence="4">The sequence shown here is derived from an EMBL/GenBank/DDBJ whole genome shotgun (WGS) entry which is preliminary data.</text>
</comment>
<evidence type="ECO:0000256" key="2">
    <source>
        <dbReference type="ARBA" id="ARBA00023163"/>
    </source>
</evidence>
<evidence type="ECO:0000313" key="5">
    <source>
        <dbReference type="EMBL" id="NEN51936.1"/>
    </source>
</evidence>
<dbReference type="Proteomes" id="UP000471152">
    <property type="component" value="Unassembled WGS sequence"/>
</dbReference>
<evidence type="ECO:0000313" key="6">
    <source>
        <dbReference type="Proteomes" id="UP000468828"/>
    </source>
</evidence>
<reference evidence="4 6" key="1">
    <citation type="submission" date="2020-01" db="EMBL/GenBank/DDBJ databases">
        <title>the WGS Modestobacter muralis CPCC 204518.</title>
        <authorList>
            <person name="Jiang Z."/>
        </authorList>
    </citation>
    <scope>NUCLEOTIDE SEQUENCE [LARGE SCALE GENOMIC DNA]</scope>
    <source>
        <strain evidence="4 6">DSM 100205</strain>
    </source>
</reference>